<feature type="domain" description="Glycosyltransferase 2-like" evidence="1">
    <location>
        <begin position="8"/>
        <end position="120"/>
    </location>
</feature>
<dbReference type="Pfam" id="PF00535">
    <property type="entry name" value="Glycos_transf_2"/>
    <property type="match status" value="1"/>
</dbReference>
<evidence type="ECO:0000313" key="3">
    <source>
        <dbReference type="Proteomes" id="UP000001661"/>
    </source>
</evidence>
<keyword evidence="2" id="KW-0808">Transferase</keyword>
<dbReference type="SUPFAM" id="SSF53448">
    <property type="entry name" value="Nucleotide-diphospho-sugar transferases"/>
    <property type="match status" value="1"/>
</dbReference>
<dbReference type="InterPro" id="IPR001173">
    <property type="entry name" value="Glyco_trans_2-like"/>
</dbReference>
<keyword evidence="3" id="KW-1185">Reference proteome</keyword>
<dbReference type="Proteomes" id="UP000001661">
    <property type="component" value="Chromosome"/>
</dbReference>
<dbReference type="KEGG" id="aar:Acear_2167"/>
<dbReference type="Gene3D" id="3.90.550.10">
    <property type="entry name" value="Spore Coat Polysaccharide Biosynthesis Protein SpsA, Chain A"/>
    <property type="match status" value="1"/>
</dbReference>
<dbReference type="eggNOG" id="COG1216">
    <property type="taxonomic scope" value="Bacteria"/>
</dbReference>
<dbReference type="InterPro" id="IPR029044">
    <property type="entry name" value="Nucleotide-diphossugar_trans"/>
</dbReference>
<evidence type="ECO:0000259" key="1">
    <source>
        <dbReference type="Pfam" id="PF00535"/>
    </source>
</evidence>
<dbReference type="AlphaFoldDB" id="D9QTT2"/>
<reference evidence="2 3" key="1">
    <citation type="journal article" date="2010" name="Stand. Genomic Sci.">
        <title>Complete genome sequence of Acetohalobium arabaticum type strain (Z-7288).</title>
        <authorList>
            <person name="Sikorski J."/>
            <person name="Lapidus A."/>
            <person name="Chertkov O."/>
            <person name="Lucas S."/>
            <person name="Copeland A."/>
            <person name="Glavina Del Rio T."/>
            <person name="Nolan M."/>
            <person name="Tice H."/>
            <person name="Cheng J.F."/>
            <person name="Han C."/>
            <person name="Brambilla E."/>
            <person name="Pitluck S."/>
            <person name="Liolios K."/>
            <person name="Ivanova N."/>
            <person name="Mavromatis K."/>
            <person name="Mikhailova N."/>
            <person name="Pati A."/>
            <person name="Bruce D."/>
            <person name="Detter C."/>
            <person name="Tapia R."/>
            <person name="Goodwin L."/>
            <person name="Chen A."/>
            <person name="Palaniappan K."/>
            <person name="Land M."/>
            <person name="Hauser L."/>
            <person name="Chang Y.J."/>
            <person name="Jeffries C.D."/>
            <person name="Rohde M."/>
            <person name="Goker M."/>
            <person name="Spring S."/>
            <person name="Woyke T."/>
            <person name="Bristow J."/>
            <person name="Eisen J.A."/>
            <person name="Markowitz V."/>
            <person name="Hugenholtz P."/>
            <person name="Kyrpides N.C."/>
            <person name="Klenk H.P."/>
        </authorList>
    </citation>
    <scope>NUCLEOTIDE SEQUENCE [LARGE SCALE GENOMIC DNA]</scope>
    <source>
        <strain evidence="3">ATCC 49924 / DSM 5501 / Z-7288</strain>
    </source>
</reference>
<dbReference type="HOGENOM" id="CLU_065962_0_0_9"/>
<dbReference type="PANTHER" id="PTHR43630">
    <property type="entry name" value="POLY-BETA-1,6-N-ACETYL-D-GLUCOSAMINE SYNTHASE"/>
    <property type="match status" value="1"/>
</dbReference>
<gene>
    <name evidence="2" type="ordered locus">Acear_2167</name>
</gene>
<evidence type="ECO:0000313" key="2">
    <source>
        <dbReference type="EMBL" id="ADL13653.1"/>
    </source>
</evidence>
<dbReference type="RefSeq" id="WP_013279094.1">
    <property type="nucleotide sequence ID" value="NC_014378.1"/>
</dbReference>
<sequence length="259" mass="30545">MASLGALVLTYNEEENITDCLDSIDWVEEIVVVDSYSEDDTVELAQQYTSKVYQREFDDFASQRNFGLEKLESEWVLVVDADERVTEELKEEVLDKLSNPQVEGYRVPRRNYFLGKWIKHCGWYPDYTLRLFKTAENSYSGLVHEGIELDGKVVELENDLIHYTYRNLDHYLDKMNHYTTLDAEKKYQAGVKKSLAYMLLRPVLEFIKKFFLKKGFLLGRQGLILSIFSFYYQFQKYVKLWEKYEVEPGSDSNEEDTIS</sequence>
<name>D9QTT2_ACEAZ</name>
<dbReference type="PANTHER" id="PTHR43630:SF2">
    <property type="entry name" value="GLYCOSYLTRANSFERASE"/>
    <property type="match status" value="1"/>
</dbReference>
<dbReference type="STRING" id="574087.Acear_2167"/>
<dbReference type="OrthoDB" id="9815923at2"/>
<dbReference type="CAZy" id="GT2">
    <property type="family name" value="Glycosyltransferase Family 2"/>
</dbReference>
<accession>D9QTT2</accession>
<proteinExistence type="predicted"/>
<dbReference type="CDD" id="cd02511">
    <property type="entry name" value="Beta4Glucosyltransferase"/>
    <property type="match status" value="1"/>
</dbReference>
<organism evidence="2 3">
    <name type="scientific">Acetohalobium arabaticum (strain ATCC 49924 / DSM 5501 / Z-7288)</name>
    <dbReference type="NCBI Taxonomy" id="574087"/>
    <lineage>
        <taxon>Bacteria</taxon>
        <taxon>Bacillati</taxon>
        <taxon>Bacillota</taxon>
        <taxon>Clostridia</taxon>
        <taxon>Halanaerobiales</taxon>
        <taxon>Halobacteroidaceae</taxon>
        <taxon>Acetohalobium</taxon>
    </lineage>
</organism>
<protein>
    <submittedName>
        <fullName evidence="2">Glycosyl transferase family 2</fullName>
    </submittedName>
</protein>
<dbReference type="GO" id="GO:0016740">
    <property type="term" value="F:transferase activity"/>
    <property type="evidence" value="ECO:0007669"/>
    <property type="project" value="UniProtKB-KW"/>
</dbReference>
<dbReference type="EMBL" id="CP002105">
    <property type="protein sequence ID" value="ADL13653.1"/>
    <property type="molecule type" value="Genomic_DNA"/>
</dbReference>